<reference evidence="1" key="1">
    <citation type="journal article" date="2014" name="Int. J. Syst. Evol. Microbiol.">
        <title>Complete genome of a new Firmicutes species belonging to the dominant human colonic microbiota ('Ruminococcus bicirculans') reveals two chromosomes and a selective capacity to utilize plant glucans.</title>
        <authorList>
            <consortium name="NISC Comparative Sequencing Program"/>
            <person name="Wegmann U."/>
            <person name="Louis P."/>
            <person name="Goesmann A."/>
            <person name="Henrissat B."/>
            <person name="Duncan S.H."/>
            <person name="Flint H.J."/>
        </authorList>
    </citation>
    <scope>NUCLEOTIDE SEQUENCE</scope>
    <source>
        <strain evidence="1">JCM 4816</strain>
    </source>
</reference>
<organism evidence="1 3">
    <name type="scientific">Streptomyces prasinosporus</name>
    <dbReference type="NCBI Taxonomy" id="68256"/>
    <lineage>
        <taxon>Bacteria</taxon>
        <taxon>Bacillati</taxon>
        <taxon>Actinomycetota</taxon>
        <taxon>Actinomycetes</taxon>
        <taxon>Kitasatosporales</taxon>
        <taxon>Streptomycetaceae</taxon>
        <taxon>Streptomyces</taxon>
        <taxon>Streptomyces albogriseolus group</taxon>
    </lineage>
</organism>
<reference evidence="3" key="2">
    <citation type="journal article" date="2019" name="Int. J. Syst. Evol. Microbiol.">
        <title>The Global Catalogue of Microorganisms (GCM) 10K type strain sequencing project: providing services to taxonomists for standard genome sequencing and annotation.</title>
        <authorList>
            <consortium name="The Broad Institute Genomics Platform"/>
            <consortium name="The Broad Institute Genome Sequencing Center for Infectious Disease"/>
            <person name="Wu L."/>
            <person name="Ma J."/>
        </authorList>
    </citation>
    <scope>NUCLEOTIDE SEQUENCE [LARGE SCALE GENOMIC DNA]</scope>
    <source>
        <strain evidence="3">JCM 4816</strain>
    </source>
</reference>
<comment type="caution">
    <text evidence="1">The sequence shown here is derived from an EMBL/GenBank/DDBJ whole genome shotgun (WGS) entry which is preliminary data.</text>
</comment>
<accession>A0ABP6U9W6</accession>
<proteinExistence type="predicted"/>
<gene>
    <name evidence="1" type="ORF">GCM10019016_106130</name>
    <name evidence="2" type="ORF">GCM10019016_127610</name>
</gene>
<keyword evidence="3" id="KW-1185">Reference proteome</keyword>
<dbReference type="EMBL" id="BAAAXF010000083">
    <property type="protein sequence ID" value="GAA3505648.1"/>
    <property type="molecule type" value="Genomic_DNA"/>
</dbReference>
<evidence type="ECO:0000313" key="1">
    <source>
        <dbReference type="EMBL" id="GAA3503503.1"/>
    </source>
</evidence>
<protein>
    <submittedName>
        <fullName evidence="1">Uncharacterized protein</fullName>
    </submittedName>
</protein>
<dbReference type="RefSeq" id="WP_345584347.1">
    <property type="nucleotide sequence ID" value="NZ_BAAAXF010000074.1"/>
</dbReference>
<dbReference type="EMBL" id="BAAAXF010000074">
    <property type="protein sequence ID" value="GAA3503503.1"/>
    <property type="molecule type" value="Genomic_DNA"/>
</dbReference>
<evidence type="ECO:0000313" key="2">
    <source>
        <dbReference type="EMBL" id="GAA3505648.1"/>
    </source>
</evidence>
<dbReference type="Proteomes" id="UP001501455">
    <property type="component" value="Unassembled WGS sequence"/>
</dbReference>
<sequence>MRSVQTVPAVPHYAALATCLEDLRQRARIKDRGVRPRLQAPSKENIRTNSDLTAALVAVYENTGALPLRTIQRRAGTVPPHPGAPTHREVFRLPLSILSRIVRRQIKLPAWTHCEAFLRGCGVPAREMSGWQEAWQRIAVGRPAARDRFPTRHPLTRRGRALSDLITWTPEMEKSAMTLMQALAFAQDTLRPKAERSVTAAVKALAAAQGTLRPEMERSATAAVKTLEVLVSSPGVQVQHAALTQNLAYAVEAMARLNGTVPSSFHHGQLDPMRG</sequence>
<name>A0ABP6U9W6_9ACTN</name>
<evidence type="ECO:0000313" key="3">
    <source>
        <dbReference type="Proteomes" id="UP001501455"/>
    </source>
</evidence>
<reference evidence="1" key="3">
    <citation type="submission" date="2023-12" db="EMBL/GenBank/DDBJ databases">
        <authorList>
            <person name="Sun Q."/>
            <person name="Inoue M."/>
        </authorList>
    </citation>
    <scope>NUCLEOTIDE SEQUENCE</scope>
    <source>
        <strain evidence="1">JCM 4816</strain>
    </source>
</reference>